<name>A0A166C6F6_9AGAM</name>
<dbReference type="AlphaFoldDB" id="A0A166C6F6"/>
<proteinExistence type="predicted"/>
<reference evidence="1 2" key="1">
    <citation type="journal article" date="2016" name="Mol. Biol. Evol.">
        <title>Comparative Genomics of Early-Diverging Mushroom-Forming Fungi Provides Insights into the Origins of Lignocellulose Decay Capabilities.</title>
        <authorList>
            <person name="Nagy L.G."/>
            <person name="Riley R."/>
            <person name="Tritt A."/>
            <person name="Adam C."/>
            <person name="Daum C."/>
            <person name="Floudas D."/>
            <person name="Sun H."/>
            <person name="Yadav J.S."/>
            <person name="Pangilinan J."/>
            <person name="Larsson K.H."/>
            <person name="Matsuura K."/>
            <person name="Barry K."/>
            <person name="Labutti K."/>
            <person name="Kuo R."/>
            <person name="Ohm R.A."/>
            <person name="Bhattacharya S.S."/>
            <person name="Shirouzu T."/>
            <person name="Yoshinaga Y."/>
            <person name="Martin F.M."/>
            <person name="Grigoriev I.V."/>
            <person name="Hibbett D.S."/>
        </authorList>
    </citation>
    <scope>NUCLEOTIDE SEQUENCE [LARGE SCALE GENOMIC DNA]</scope>
    <source>
        <strain evidence="1 2">CBS 109695</strain>
    </source>
</reference>
<organism evidence="1 2">
    <name type="scientific">Athelia psychrophila</name>
    <dbReference type="NCBI Taxonomy" id="1759441"/>
    <lineage>
        <taxon>Eukaryota</taxon>
        <taxon>Fungi</taxon>
        <taxon>Dikarya</taxon>
        <taxon>Basidiomycota</taxon>
        <taxon>Agaricomycotina</taxon>
        <taxon>Agaricomycetes</taxon>
        <taxon>Agaricomycetidae</taxon>
        <taxon>Atheliales</taxon>
        <taxon>Atheliaceae</taxon>
        <taxon>Athelia</taxon>
    </lineage>
</organism>
<keyword evidence="2" id="KW-1185">Reference proteome</keyword>
<sequence>MPNFDTFNTRDSEVHNVGCDHFSAGDVTSCIMSATSTIQSPGPIVAVRMPPMHTRLVTYLTFMTVIEEYSRGGAGDLGLREADDSRGAWEETEGLNLLMSDYSLWHRLLRAFGFL</sequence>
<dbReference type="EMBL" id="KV417634">
    <property type="protein sequence ID" value="KZP13340.1"/>
    <property type="molecule type" value="Genomic_DNA"/>
</dbReference>
<accession>A0A166C6F6</accession>
<gene>
    <name evidence="1" type="ORF">FIBSPDRAFT_936391</name>
</gene>
<protein>
    <submittedName>
        <fullName evidence="1">Uncharacterized protein</fullName>
    </submittedName>
</protein>
<dbReference type="Proteomes" id="UP000076532">
    <property type="component" value="Unassembled WGS sequence"/>
</dbReference>
<evidence type="ECO:0000313" key="2">
    <source>
        <dbReference type="Proteomes" id="UP000076532"/>
    </source>
</evidence>
<evidence type="ECO:0000313" key="1">
    <source>
        <dbReference type="EMBL" id="KZP13340.1"/>
    </source>
</evidence>